<comment type="catalytic activity">
    <reaction evidence="10">
        <text>S-methyl-5'-thioadenosine + phosphate = 5-(methylsulfanyl)-alpha-D-ribose 1-phosphate + adenine</text>
        <dbReference type="Rhea" id="RHEA:11852"/>
        <dbReference type="ChEBI" id="CHEBI:16708"/>
        <dbReference type="ChEBI" id="CHEBI:17509"/>
        <dbReference type="ChEBI" id="CHEBI:43474"/>
        <dbReference type="ChEBI" id="CHEBI:58533"/>
        <dbReference type="EC" id="2.4.2.28"/>
    </reaction>
    <physiologicalReaction direction="left-to-right" evidence="10">
        <dbReference type="Rhea" id="RHEA:11853"/>
    </physiologicalReaction>
</comment>
<keyword evidence="5" id="KW-0479">Metal-binding</keyword>
<dbReference type="SUPFAM" id="SSF64438">
    <property type="entry name" value="CNF1/YfiH-like putative cysteine hydrolases"/>
    <property type="match status" value="1"/>
</dbReference>
<evidence type="ECO:0000256" key="3">
    <source>
        <dbReference type="ARBA" id="ARBA00007353"/>
    </source>
</evidence>
<evidence type="ECO:0000256" key="4">
    <source>
        <dbReference type="ARBA" id="ARBA00022679"/>
    </source>
</evidence>
<dbReference type="CDD" id="cd16833">
    <property type="entry name" value="YfiH"/>
    <property type="match status" value="1"/>
</dbReference>
<comment type="catalytic activity">
    <reaction evidence="1">
        <text>inosine + phosphate = alpha-D-ribose 1-phosphate + hypoxanthine</text>
        <dbReference type="Rhea" id="RHEA:27646"/>
        <dbReference type="ChEBI" id="CHEBI:17368"/>
        <dbReference type="ChEBI" id="CHEBI:17596"/>
        <dbReference type="ChEBI" id="CHEBI:43474"/>
        <dbReference type="ChEBI" id="CHEBI:57720"/>
        <dbReference type="EC" id="2.4.2.1"/>
    </reaction>
    <physiologicalReaction direction="left-to-right" evidence="1">
        <dbReference type="Rhea" id="RHEA:27647"/>
    </physiologicalReaction>
</comment>
<sequence>MDLPWLGHAFTTRLGGISEGPFATLNLGYTVGDVPERVLANRRLLAAALGYDPARTVAGRQVHGEKVAVVTMREAGAGAFGPETALDATDGLTTGEVGLALLAFFADCVPVLLADTVKRVVAVVHAGWRGTAREIVRRALEVMAANLQVVPARCVAAIGPAIGPCCYEVDEPVAAAFRPWGEKVVWRRGNKWRVDLWEANRQTLIAAGVPPERIAVIRLCTCCHPELFFSYRRDGVKTGRMAGVIFRR</sequence>
<name>A0A3N5B0I9_9THEO</name>
<comment type="caution">
    <text evidence="12">The sequence shown here is derived from an EMBL/GenBank/DDBJ whole genome shotgun (WGS) entry which is preliminary data.</text>
</comment>
<comment type="catalytic activity">
    <reaction evidence="8">
        <text>adenosine + H2O + H(+) = inosine + NH4(+)</text>
        <dbReference type="Rhea" id="RHEA:24408"/>
        <dbReference type="ChEBI" id="CHEBI:15377"/>
        <dbReference type="ChEBI" id="CHEBI:15378"/>
        <dbReference type="ChEBI" id="CHEBI:16335"/>
        <dbReference type="ChEBI" id="CHEBI:17596"/>
        <dbReference type="ChEBI" id="CHEBI:28938"/>
        <dbReference type="EC" id="3.5.4.4"/>
    </reaction>
    <physiologicalReaction direction="left-to-right" evidence="8">
        <dbReference type="Rhea" id="RHEA:24409"/>
    </physiologicalReaction>
</comment>
<evidence type="ECO:0000256" key="9">
    <source>
        <dbReference type="ARBA" id="ARBA00048968"/>
    </source>
</evidence>
<evidence type="ECO:0000256" key="5">
    <source>
        <dbReference type="ARBA" id="ARBA00022723"/>
    </source>
</evidence>
<dbReference type="GO" id="GO:0016787">
    <property type="term" value="F:hydrolase activity"/>
    <property type="evidence" value="ECO:0007669"/>
    <property type="project" value="UniProtKB-KW"/>
</dbReference>
<keyword evidence="13" id="KW-1185">Reference proteome</keyword>
<evidence type="ECO:0000256" key="8">
    <source>
        <dbReference type="ARBA" id="ARBA00047989"/>
    </source>
</evidence>
<keyword evidence="7" id="KW-0862">Zinc</keyword>
<evidence type="ECO:0000256" key="2">
    <source>
        <dbReference type="ARBA" id="ARBA00003215"/>
    </source>
</evidence>
<dbReference type="Proteomes" id="UP000282654">
    <property type="component" value="Unassembled WGS sequence"/>
</dbReference>
<comment type="similarity">
    <text evidence="3 11">Belongs to the purine nucleoside phosphorylase YfiH/LACC1 family.</text>
</comment>
<gene>
    <name evidence="12" type="ORF">EDD75_2096</name>
</gene>
<dbReference type="InterPro" id="IPR011324">
    <property type="entry name" value="Cytotoxic_necrot_fac-like_cat"/>
</dbReference>
<dbReference type="EMBL" id="RKRE01000003">
    <property type="protein sequence ID" value="RPF42978.1"/>
    <property type="molecule type" value="Genomic_DNA"/>
</dbReference>
<protein>
    <recommendedName>
        <fullName evidence="11">Purine nucleoside phosphorylase</fullName>
    </recommendedName>
</protein>
<evidence type="ECO:0000256" key="10">
    <source>
        <dbReference type="ARBA" id="ARBA00049893"/>
    </source>
</evidence>
<evidence type="ECO:0000256" key="1">
    <source>
        <dbReference type="ARBA" id="ARBA00000553"/>
    </source>
</evidence>
<dbReference type="Gene3D" id="3.60.140.10">
    <property type="entry name" value="CNF1/YfiH-like putative cysteine hydrolases"/>
    <property type="match status" value="1"/>
</dbReference>
<dbReference type="PANTHER" id="PTHR30616">
    <property type="entry name" value="UNCHARACTERIZED PROTEIN YFIH"/>
    <property type="match status" value="1"/>
</dbReference>
<dbReference type="AlphaFoldDB" id="A0A3N5B0I9"/>
<evidence type="ECO:0000256" key="6">
    <source>
        <dbReference type="ARBA" id="ARBA00022801"/>
    </source>
</evidence>
<evidence type="ECO:0000256" key="7">
    <source>
        <dbReference type="ARBA" id="ARBA00022833"/>
    </source>
</evidence>
<dbReference type="PANTHER" id="PTHR30616:SF2">
    <property type="entry name" value="PURINE NUCLEOSIDE PHOSPHORYLASE LACC1"/>
    <property type="match status" value="1"/>
</dbReference>
<dbReference type="GO" id="GO:0005507">
    <property type="term" value="F:copper ion binding"/>
    <property type="evidence" value="ECO:0007669"/>
    <property type="project" value="TreeGrafter"/>
</dbReference>
<comment type="catalytic activity">
    <reaction evidence="9">
        <text>adenosine + phosphate = alpha-D-ribose 1-phosphate + adenine</text>
        <dbReference type="Rhea" id="RHEA:27642"/>
        <dbReference type="ChEBI" id="CHEBI:16335"/>
        <dbReference type="ChEBI" id="CHEBI:16708"/>
        <dbReference type="ChEBI" id="CHEBI:43474"/>
        <dbReference type="ChEBI" id="CHEBI:57720"/>
        <dbReference type="EC" id="2.4.2.1"/>
    </reaction>
    <physiologicalReaction direction="left-to-right" evidence="9">
        <dbReference type="Rhea" id="RHEA:27643"/>
    </physiologicalReaction>
</comment>
<keyword evidence="4" id="KW-0808">Transferase</keyword>
<keyword evidence="6" id="KW-0378">Hydrolase</keyword>
<dbReference type="GO" id="GO:0017061">
    <property type="term" value="F:S-methyl-5-thioadenosine phosphorylase activity"/>
    <property type="evidence" value="ECO:0007669"/>
    <property type="project" value="UniProtKB-EC"/>
</dbReference>
<reference evidence="12 13" key="1">
    <citation type="submission" date="2018-11" db="EMBL/GenBank/DDBJ databases">
        <title>Genomic Encyclopedia of Type Strains, Phase IV (KMG-IV): sequencing the most valuable type-strain genomes for metagenomic binning, comparative biology and taxonomic classification.</title>
        <authorList>
            <person name="Goeker M."/>
        </authorList>
    </citation>
    <scope>NUCLEOTIDE SEQUENCE [LARGE SCALE GENOMIC DNA]</scope>
    <source>
        <strain evidence="12 13">DSM 102936</strain>
    </source>
</reference>
<dbReference type="Pfam" id="PF02578">
    <property type="entry name" value="Cu-oxidase_4"/>
    <property type="match status" value="1"/>
</dbReference>
<proteinExistence type="inferred from homology"/>
<evidence type="ECO:0000256" key="11">
    <source>
        <dbReference type="RuleBase" id="RU361274"/>
    </source>
</evidence>
<evidence type="ECO:0000313" key="12">
    <source>
        <dbReference type="EMBL" id="RPF42978.1"/>
    </source>
</evidence>
<dbReference type="InterPro" id="IPR003730">
    <property type="entry name" value="Cu_polyphenol_OxRdtase"/>
</dbReference>
<dbReference type="NCBIfam" id="TIGR00726">
    <property type="entry name" value="peptidoglycan editing factor PgeF"/>
    <property type="match status" value="1"/>
</dbReference>
<comment type="function">
    <text evidence="2">Purine nucleoside enzyme that catalyzes the phosphorolysis of adenosine and inosine nucleosides, yielding D-ribose 1-phosphate and the respective free bases, adenine and hypoxanthine. Also catalyzes the phosphorolysis of S-methyl-5'-thioadenosine into adenine and S-methyl-5-thio-alpha-D-ribose 1-phosphate. Also has adenosine deaminase activity.</text>
</comment>
<organism evidence="12 13">
    <name type="scientific">Thermodesulfitimonas autotrophica</name>
    <dbReference type="NCBI Taxonomy" id="1894989"/>
    <lineage>
        <taxon>Bacteria</taxon>
        <taxon>Bacillati</taxon>
        <taxon>Bacillota</taxon>
        <taxon>Clostridia</taxon>
        <taxon>Thermoanaerobacterales</taxon>
        <taxon>Thermoanaerobacteraceae</taxon>
        <taxon>Thermodesulfitimonas</taxon>
    </lineage>
</organism>
<evidence type="ECO:0000313" key="13">
    <source>
        <dbReference type="Proteomes" id="UP000282654"/>
    </source>
</evidence>
<accession>A0A3N5B0I9</accession>
<dbReference type="InterPro" id="IPR038371">
    <property type="entry name" value="Cu_polyphenol_OxRdtase_sf"/>
</dbReference>